<dbReference type="SMART" id="SM00490">
    <property type="entry name" value="HELICc"/>
    <property type="match status" value="1"/>
</dbReference>
<dbReference type="InterPro" id="IPR001650">
    <property type="entry name" value="Helicase_C-like"/>
</dbReference>
<dbReference type="CDD" id="cd18793">
    <property type="entry name" value="SF2_C_SNF"/>
    <property type="match status" value="1"/>
</dbReference>
<dbReference type="GeneID" id="68104264"/>
<feature type="compositionally biased region" description="Basic and acidic residues" evidence="2">
    <location>
        <begin position="166"/>
        <end position="178"/>
    </location>
</feature>
<dbReference type="InterPro" id="IPR050496">
    <property type="entry name" value="SNF2_RAD54_helicase_repair"/>
</dbReference>
<gene>
    <name evidence="5" type="ORF">C9374_011810</name>
</gene>
<feature type="region of interest" description="Disordered" evidence="2">
    <location>
        <begin position="1085"/>
        <end position="1115"/>
    </location>
</feature>
<sequence length="1145" mass="130355">MMDNNSSSDDDLVQQKLPKTIQKAANSKLSSPLHTNGVSVNAKPGNQTSTQQRSTLTIRRKTNSSLVKPLTSEPVESNKPCLPTVIEISDSSCDESNNMNTDDDDNVSLELKYILIENSDSSEDEEEMYLEHSQQPTKHETSFNLIDLNESRENKRKATCMNNSDADLKSDTTDDEKVSCTPVRKRLKRRPSRAVSPQQMNRLNNTASSSSSATSQKVVAKVPTSKANTSAPKKTLSSKKKEPELSEDSEEEIEFDQESSSEEEQDEEYNEPVDDDEIEDYSSSEEVIDEISETSDEEMEDIRSSKRKQKTTKNNQIKVTKPAYEKKVVAPTSSSVSKKNQPSRKPSTLQDLNKLENGWSFDVKNNQYVLELDGNPFGFIVSAKIYEGLYHHQQIGVKWLTERHFDSNFNGGILGDKMGLGKTVQISSFIHGLFLSKKAKRVVVLCPNSVIGNWKRELEKWSDDTIQDVVVFHNVGSNKVQNKKRISMVEQFNRAANNGGAVLLSTLQTISNHMDFLKKEFVDDKLIDSVIIDEAHKIKNSKSKCHIQIAQLPSKSRFALTGTPIMNRLNELYALFSWMFEDKLLGTQKDFNETYAIAINRSTKRDARLFEKQLGNIRADCLREKIKPYLLMREKSETLKVDNQLFKTDGKSANTSSRIGQKNDLVLWITLTEEQKQMYKDYISSEEVKRVLNRTQNPLVGITVMKQICDHHIMCRGYNEMQKHKEQALKQAAKEQAMEEDQLNAEDMKDFIEESDDDQDAIMGADYGILDADELDEKTKKAIERRLKKAEEARILKYIRDEPVDDLISASCKVKIVQELILKNREDGHRLLIFSSFTRMLDIIAILLKSLDLKFNRIDGSVTSYKERTRLVDEFNTDEDIDCFLLTTQAGGVGLNLVGASRVIIIEPNWNPQLDEQAIDRVYRIGQRQNVIVYRLITAGTIEEYIYGKQIAKNTISRTATVESNQYRYFGEADLQEMFTLKDTTISKTCKRLNNIHKDERKDAPGLADHIKFLEDLDGLIGISDHDVLFQKEADDVDEDLALQEELKRQHQQAQIRKAREEYIQRLLAARENLPVASSVQDKVSSFGSQNSQSIAVPTSSSDSTSSQSRDNNREDLTVLAKRLQLQLERALMQKDQSQRQQKWI</sequence>
<dbReference type="AlphaFoldDB" id="A0AA88GC34"/>
<dbReference type="EMBL" id="PYSW02000051">
    <property type="protein sequence ID" value="KAG2373721.1"/>
    <property type="molecule type" value="Genomic_DNA"/>
</dbReference>
<evidence type="ECO:0000259" key="4">
    <source>
        <dbReference type="PROSITE" id="PS51194"/>
    </source>
</evidence>
<dbReference type="SMART" id="SM00487">
    <property type="entry name" value="DEXDc"/>
    <property type="match status" value="1"/>
</dbReference>
<dbReference type="InterPro" id="IPR027417">
    <property type="entry name" value="P-loop_NTPase"/>
</dbReference>
<dbReference type="PANTHER" id="PTHR45629:SF7">
    <property type="entry name" value="DNA EXCISION REPAIR PROTEIN ERCC-6-RELATED"/>
    <property type="match status" value="1"/>
</dbReference>
<dbReference type="GO" id="GO:0015616">
    <property type="term" value="F:DNA translocase activity"/>
    <property type="evidence" value="ECO:0007669"/>
    <property type="project" value="TreeGrafter"/>
</dbReference>
<feature type="compositionally biased region" description="Polar residues" evidence="2">
    <location>
        <begin position="1085"/>
        <end position="1098"/>
    </location>
</feature>
<evidence type="ECO:0000256" key="1">
    <source>
        <dbReference type="ARBA" id="ARBA00022801"/>
    </source>
</evidence>
<dbReference type="Gene3D" id="1.20.120.850">
    <property type="entry name" value="SWI2/SNF2 ATPases, N-terminal domain"/>
    <property type="match status" value="1"/>
</dbReference>
<feature type="compositionally biased region" description="Polar residues" evidence="2">
    <location>
        <begin position="23"/>
        <end position="57"/>
    </location>
</feature>
<dbReference type="InterPro" id="IPR049730">
    <property type="entry name" value="SNF2/RAD54-like_C"/>
</dbReference>
<dbReference type="Gene3D" id="3.40.50.10810">
    <property type="entry name" value="Tandem AAA-ATPase domain"/>
    <property type="match status" value="1"/>
</dbReference>
<proteinExistence type="predicted"/>
<dbReference type="InterPro" id="IPR038718">
    <property type="entry name" value="SNF2-like_sf"/>
</dbReference>
<dbReference type="Gene3D" id="3.40.50.300">
    <property type="entry name" value="P-loop containing nucleotide triphosphate hydrolases"/>
    <property type="match status" value="1"/>
</dbReference>
<feature type="compositionally biased region" description="Basic residues" evidence="2">
    <location>
        <begin position="183"/>
        <end position="192"/>
    </location>
</feature>
<feature type="region of interest" description="Disordered" evidence="2">
    <location>
        <begin position="121"/>
        <end position="350"/>
    </location>
</feature>
<dbReference type="GO" id="GO:0016787">
    <property type="term" value="F:hydrolase activity"/>
    <property type="evidence" value="ECO:0007669"/>
    <property type="project" value="UniProtKB-KW"/>
</dbReference>
<dbReference type="RefSeq" id="XP_044542895.1">
    <property type="nucleotide sequence ID" value="XM_044687507.1"/>
</dbReference>
<dbReference type="Proteomes" id="UP000816034">
    <property type="component" value="Unassembled WGS sequence"/>
</dbReference>
<dbReference type="InterPro" id="IPR014001">
    <property type="entry name" value="Helicase_ATP-bd"/>
</dbReference>
<feature type="region of interest" description="Disordered" evidence="2">
    <location>
        <begin position="1"/>
        <end position="78"/>
    </location>
</feature>
<dbReference type="Pfam" id="PF00176">
    <property type="entry name" value="SNF2-rel_dom"/>
    <property type="match status" value="1"/>
</dbReference>
<dbReference type="PROSITE" id="PS51192">
    <property type="entry name" value="HELICASE_ATP_BIND_1"/>
    <property type="match status" value="1"/>
</dbReference>
<dbReference type="PANTHER" id="PTHR45629">
    <property type="entry name" value="SNF2/RAD54 FAMILY MEMBER"/>
    <property type="match status" value="1"/>
</dbReference>
<name>A0AA88GC34_NAELO</name>
<reference evidence="5 6" key="1">
    <citation type="journal article" date="2018" name="BMC Genomics">
        <title>The genome of Naegleria lovaniensis, the basis for a comparative approach to unravel pathogenicity factors of the human pathogenic amoeba N. fowleri.</title>
        <authorList>
            <person name="Liechti N."/>
            <person name="Schurch N."/>
            <person name="Bruggmann R."/>
            <person name="Wittwer M."/>
        </authorList>
    </citation>
    <scope>NUCLEOTIDE SEQUENCE [LARGE SCALE GENOMIC DNA]</scope>
    <source>
        <strain evidence="5 6">ATCC 30569</strain>
    </source>
</reference>
<keyword evidence="1" id="KW-0378">Hydrolase</keyword>
<dbReference type="GO" id="GO:0005524">
    <property type="term" value="F:ATP binding"/>
    <property type="evidence" value="ECO:0007669"/>
    <property type="project" value="InterPro"/>
</dbReference>
<evidence type="ECO:0000259" key="3">
    <source>
        <dbReference type="PROSITE" id="PS51192"/>
    </source>
</evidence>
<feature type="domain" description="Helicase C-terminal" evidence="4">
    <location>
        <begin position="816"/>
        <end position="976"/>
    </location>
</feature>
<organism evidence="5 6">
    <name type="scientific">Naegleria lovaniensis</name>
    <name type="common">Amoeba</name>
    <dbReference type="NCBI Taxonomy" id="51637"/>
    <lineage>
        <taxon>Eukaryota</taxon>
        <taxon>Discoba</taxon>
        <taxon>Heterolobosea</taxon>
        <taxon>Tetramitia</taxon>
        <taxon>Eutetramitia</taxon>
        <taxon>Vahlkampfiidae</taxon>
        <taxon>Naegleria</taxon>
    </lineage>
</organism>
<protein>
    <submittedName>
        <fullName evidence="5">Uncharacterized protein</fullName>
    </submittedName>
</protein>
<dbReference type="PROSITE" id="PS51194">
    <property type="entry name" value="HELICASE_CTER"/>
    <property type="match status" value="1"/>
</dbReference>
<feature type="compositionally biased region" description="Acidic residues" evidence="2">
    <location>
        <begin position="245"/>
        <end position="300"/>
    </location>
</feature>
<feature type="domain" description="Helicase ATP-binding" evidence="3">
    <location>
        <begin position="403"/>
        <end position="582"/>
    </location>
</feature>
<feature type="compositionally biased region" description="Low complexity" evidence="2">
    <location>
        <begin position="204"/>
        <end position="215"/>
    </location>
</feature>
<evidence type="ECO:0000313" key="5">
    <source>
        <dbReference type="EMBL" id="KAG2373721.1"/>
    </source>
</evidence>
<evidence type="ECO:0000256" key="2">
    <source>
        <dbReference type="SAM" id="MobiDB-lite"/>
    </source>
</evidence>
<comment type="caution">
    <text evidence="5">The sequence shown here is derived from an EMBL/GenBank/DDBJ whole genome shotgun (WGS) entry which is preliminary data.</text>
</comment>
<keyword evidence="6" id="KW-1185">Reference proteome</keyword>
<dbReference type="SUPFAM" id="SSF52540">
    <property type="entry name" value="P-loop containing nucleoside triphosphate hydrolases"/>
    <property type="match status" value="2"/>
</dbReference>
<feature type="compositionally biased region" description="Polar residues" evidence="2">
    <location>
        <begin position="331"/>
        <end position="350"/>
    </location>
</feature>
<dbReference type="InterPro" id="IPR000330">
    <property type="entry name" value="SNF2_N"/>
</dbReference>
<feature type="compositionally biased region" description="Low complexity" evidence="2">
    <location>
        <begin position="1099"/>
        <end position="1110"/>
    </location>
</feature>
<dbReference type="Pfam" id="PF00271">
    <property type="entry name" value="Helicase_C"/>
    <property type="match status" value="1"/>
</dbReference>
<accession>A0AA88GC34</accession>
<evidence type="ECO:0000313" key="6">
    <source>
        <dbReference type="Proteomes" id="UP000816034"/>
    </source>
</evidence>